<keyword evidence="2" id="KW-0285">Flavoprotein</keyword>
<feature type="active site" evidence="1">
    <location>
        <position position="81"/>
    </location>
</feature>
<evidence type="ECO:0000256" key="2">
    <source>
        <dbReference type="PIRSR" id="PIRSR011396-2"/>
    </source>
</evidence>
<protein>
    <submittedName>
        <fullName evidence="3">Tryptophan 7-halogenase</fullName>
    </submittedName>
</protein>
<name>A0A4S1XCH4_9SPHN</name>
<dbReference type="SUPFAM" id="SSF51905">
    <property type="entry name" value="FAD/NAD(P)-binding domain"/>
    <property type="match status" value="1"/>
</dbReference>
<dbReference type="GO" id="GO:0004497">
    <property type="term" value="F:monooxygenase activity"/>
    <property type="evidence" value="ECO:0007669"/>
    <property type="project" value="InterPro"/>
</dbReference>
<organism evidence="3 4">
    <name type="scientific">Sphingomonas gei</name>
    <dbReference type="NCBI Taxonomy" id="1395960"/>
    <lineage>
        <taxon>Bacteria</taxon>
        <taxon>Pseudomonadati</taxon>
        <taxon>Pseudomonadota</taxon>
        <taxon>Alphaproteobacteria</taxon>
        <taxon>Sphingomonadales</taxon>
        <taxon>Sphingomonadaceae</taxon>
        <taxon>Sphingomonas</taxon>
    </lineage>
</organism>
<proteinExistence type="predicted"/>
<dbReference type="OrthoDB" id="5695497at2"/>
<sequence>MRAPDALRKVCIVGGGTAGWIAAAVMAHHFKGKLFEIVLVESDDIGTIGVGESTIPPFMELIAKLDINEQDFVRATQASFKLGIEFEDWHRKGERYFHPFGTIGQQVELSEFYQCWLKARLAGQPFELMDFAPAAAMARSGRFMLPFKAHKTPVGGAAYALHVDAKRVARFLRAHAEDRGVKRCEGIVSDVRLDDRGFVDTLVLKDGREVAADFFIDCSGFRALLIEKALGVGYEDWSEWLFCDRAIAAQTLNVGAPRPYTLAQAQDSGWRWRIPLQHRTGNGHVFCSEFLSDDEATRILLDQVEGEVVAGPMVVPFKTGMRQKIWHRNVLSLGLASGFIEPLESTAIHLIYRGMDFFFRYLPDRNCDPRLAIEYNRRMAADYTEIRDFIILHYCTTQRDDTPFWRKCRDMTLPDSLHERIALFRTNGVLREGLDELFRAVSWHSVFEGMGIRPPTYHPLVDRIDEAKLFDGMNMLRAQLGQVVASLPTHQQFIDAHCRADAVDLGQPGR</sequence>
<dbReference type="PIRSF" id="PIRSF011396">
    <property type="entry name" value="Trp_halogenase"/>
    <property type="match status" value="1"/>
</dbReference>
<dbReference type="Pfam" id="PF04820">
    <property type="entry name" value="Trp_halogenase"/>
    <property type="match status" value="1"/>
</dbReference>
<dbReference type="AlphaFoldDB" id="A0A4S1XCH4"/>
<keyword evidence="2" id="KW-0547">Nucleotide-binding</keyword>
<dbReference type="Proteomes" id="UP000306147">
    <property type="component" value="Unassembled WGS sequence"/>
</dbReference>
<dbReference type="PANTHER" id="PTHR43747">
    <property type="entry name" value="FAD-BINDING PROTEIN"/>
    <property type="match status" value="1"/>
</dbReference>
<feature type="binding site" evidence="2">
    <location>
        <position position="81"/>
    </location>
    <ligand>
        <name>7-chloro-L-tryptophan</name>
        <dbReference type="ChEBI" id="CHEBI:58713"/>
    </ligand>
</feature>
<gene>
    <name evidence="3" type="ORF">E5A73_08465</name>
</gene>
<feature type="binding site" evidence="2">
    <location>
        <position position="188"/>
    </location>
    <ligand>
        <name>FAD</name>
        <dbReference type="ChEBI" id="CHEBI:57692"/>
    </ligand>
</feature>
<feature type="binding site" evidence="2">
    <location>
        <position position="335"/>
    </location>
    <ligand>
        <name>FAD</name>
        <dbReference type="ChEBI" id="CHEBI:57692"/>
    </ligand>
</feature>
<feature type="binding site" evidence="2">
    <location>
        <position position="348"/>
    </location>
    <ligand>
        <name>FAD</name>
        <dbReference type="ChEBI" id="CHEBI:57692"/>
    </ligand>
</feature>
<dbReference type="GO" id="GO:0000166">
    <property type="term" value="F:nucleotide binding"/>
    <property type="evidence" value="ECO:0007669"/>
    <property type="project" value="UniProtKB-KW"/>
</dbReference>
<evidence type="ECO:0000256" key="1">
    <source>
        <dbReference type="PIRSR" id="PIRSR011396-1"/>
    </source>
</evidence>
<dbReference type="RefSeq" id="WP_135963383.1">
    <property type="nucleotide sequence ID" value="NZ_SRXT01000003.1"/>
</dbReference>
<keyword evidence="2" id="KW-0274">FAD</keyword>
<keyword evidence="4" id="KW-1185">Reference proteome</keyword>
<comment type="caution">
    <text evidence="3">The sequence shown here is derived from an EMBL/GenBank/DDBJ whole genome shotgun (WGS) entry which is preliminary data.</text>
</comment>
<dbReference type="InterPro" id="IPR033856">
    <property type="entry name" value="Trp_halogen"/>
</dbReference>
<dbReference type="InterPro" id="IPR050816">
    <property type="entry name" value="Flavin-dep_Halogenase_NPB"/>
</dbReference>
<dbReference type="InterPro" id="IPR006905">
    <property type="entry name" value="Flavin_halogenase"/>
</dbReference>
<dbReference type="EMBL" id="SRXT01000003">
    <property type="protein sequence ID" value="TGX54144.1"/>
    <property type="molecule type" value="Genomic_DNA"/>
</dbReference>
<dbReference type="Gene3D" id="3.50.50.60">
    <property type="entry name" value="FAD/NAD(P)-binding domain"/>
    <property type="match status" value="1"/>
</dbReference>
<evidence type="ECO:0000313" key="3">
    <source>
        <dbReference type="EMBL" id="TGX54144.1"/>
    </source>
</evidence>
<accession>A0A4S1XCH4</accession>
<reference evidence="3 4" key="1">
    <citation type="submission" date="2019-04" db="EMBL/GenBank/DDBJ databases">
        <title>Sphingomonas psychrotolerans sp. nov., isolated from soil in the Tianshan Mountains, Xinjiang, China.</title>
        <authorList>
            <person name="Luo Y."/>
            <person name="Sheng H."/>
        </authorList>
    </citation>
    <scope>NUCLEOTIDE SEQUENCE [LARGE SCALE GENOMIC DNA]</scope>
    <source>
        <strain evidence="3 4">ZFGT-11</strain>
    </source>
</reference>
<dbReference type="InterPro" id="IPR036188">
    <property type="entry name" value="FAD/NAD-bd_sf"/>
</dbReference>
<feature type="binding site" evidence="2">
    <location>
        <begin position="15"/>
        <end position="18"/>
    </location>
    <ligand>
        <name>FAD</name>
        <dbReference type="ChEBI" id="CHEBI:57692"/>
    </ligand>
</feature>
<feature type="binding site" evidence="2">
    <location>
        <position position="344"/>
    </location>
    <ligand>
        <name>L-tryptophan</name>
        <dbReference type="ChEBI" id="CHEBI:57912"/>
    </ligand>
</feature>
<evidence type="ECO:0000313" key="4">
    <source>
        <dbReference type="Proteomes" id="UP000306147"/>
    </source>
</evidence>
<dbReference type="PANTHER" id="PTHR43747:SF4">
    <property type="entry name" value="FLAVIN-DEPENDENT TRYPTOPHAN HALOGENASE"/>
    <property type="match status" value="1"/>
</dbReference>